<evidence type="ECO:0000256" key="3">
    <source>
        <dbReference type="ARBA" id="ARBA00023125"/>
    </source>
</evidence>
<dbReference type="EMBL" id="BAABGJ010000079">
    <property type="protein sequence ID" value="GAA4353986.1"/>
    <property type="molecule type" value="Genomic_DNA"/>
</dbReference>
<evidence type="ECO:0000259" key="5">
    <source>
        <dbReference type="PROSITE" id="PS50931"/>
    </source>
</evidence>
<keyword evidence="3" id="KW-0238">DNA-binding</keyword>
<evidence type="ECO:0000256" key="2">
    <source>
        <dbReference type="ARBA" id="ARBA00023015"/>
    </source>
</evidence>
<dbReference type="Proteomes" id="UP001500975">
    <property type="component" value="Unassembled WGS sequence"/>
</dbReference>
<evidence type="ECO:0000256" key="1">
    <source>
        <dbReference type="ARBA" id="ARBA00009437"/>
    </source>
</evidence>
<dbReference type="InterPro" id="IPR036390">
    <property type="entry name" value="WH_DNA-bd_sf"/>
</dbReference>
<keyword evidence="4" id="KW-0804">Transcription</keyword>
<dbReference type="Pfam" id="PF00126">
    <property type="entry name" value="HTH_1"/>
    <property type="match status" value="1"/>
</dbReference>
<evidence type="ECO:0000256" key="4">
    <source>
        <dbReference type="ARBA" id="ARBA00023163"/>
    </source>
</evidence>
<keyword evidence="7" id="KW-1185">Reference proteome</keyword>
<dbReference type="Gene3D" id="1.10.10.10">
    <property type="entry name" value="Winged helix-like DNA-binding domain superfamily/Winged helix DNA-binding domain"/>
    <property type="match status" value="1"/>
</dbReference>
<organism evidence="6 7">
    <name type="scientific">Variovorax defluvii</name>
    <dbReference type="NCBI Taxonomy" id="913761"/>
    <lineage>
        <taxon>Bacteria</taxon>
        <taxon>Pseudomonadati</taxon>
        <taxon>Pseudomonadota</taxon>
        <taxon>Betaproteobacteria</taxon>
        <taxon>Burkholderiales</taxon>
        <taxon>Comamonadaceae</taxon>
        <taxon>Variovorax</taxon>
    </lineage>
</organism>
<name>A0ABP8I945_9BURK</name>
<comment type="similarity">
    <text evidence="1">Belongs to the LysR transcriptional regulatory family.</text>
</comment>
<evidence type="ECO:0000313" key="6">
    <source>
        <dbReference type="EMBL" id="GAA4353986.1"/>
    </source>
</evidence>
<evidence type="ECO:0000313" key="7">
    <source>
        <dbReference type="Proteomes" id="UP001500975"/>
    </source>
</evidence>
<dbReference type="PANTHER" id="PTHR30419:SF30">
    <property type="entry name" value="LYSR FAMILY TRANSCRIPTIONAL REGULATOR"/>
    <property type="match status" value="1"/>
</dbReference>
<accession>A0ABP8I945</accession>
<dbReference type="Gene3D" id="3.40.190.290">
    <property type="match status" value="1"/>
</dbReference>
<reference evidence="7" key="1">
    <citation type="journal article" date="2019" name="Int. J. Syst. Evol. Microbiol.">
        <title>The Global Catalogue of Microorganisms (GCM) 10K type strain sequencing project: providing services to taxonomists for standard genome sequencing and annotation.</title>
        <authorList>
            <consortium name="The Broad Institute Genomics Platform"/>
            <consortium name="The Broad Institute Genome Sequencing Center for Infectious Disease"/>
            <person name="Wu L."/>
            <person name="Ma J."/>
        </authorList>
    </citation>
    <scope>NUCLEOTIDE SEQUENCE [LARGE SCALE GENOMIC DNA]</scope>
    <source>
        <strain evidence="7">JCM 17804</strain>
    </source>
</reference>
<dbReference type="Pfam" id="PF03466">
    <property type="entry name" value="LysR_substrate"/>
    <property type="match status" value="1"/>
</dbReference>
<comment type="caution">
    <text evidence="6">The sequence shown here is derived from an EMBL/GenBank/DDBJ whole genome shotgun (WGS) entry which is preliminary data.</text>
</comment>
<dbReference type="SUPFAM" id="SSF53850">
    <property type="entry name" value="Periplasmic binding protein-like II"/>
    <property type="match status" value="1"/>
</dbReference>
<dbReference type="InterPro" id="IPR005119">
    <property type="entry name" value="LysR_subst-bd"/>
</dbReference>
<dbReference type="PROSITE" id="PS50931">
    <property type="entry name" value="HTH_LYSR"/>
    <property type="match status" value="1"/>
</dbReference>
<dbReference type="InterPro" id="IPR036388">
    <property type="entry name" value="WH-like_DNA-bd_sf"/>
</dbReference>
<dbReference type="InterPro" id="IPR000847">
    <property type="entry name" value="LysR_HTH_N"/>
</dbReference>
<proteinExistence type="inferred from homology"/>
<dbReference type="InterPro" id="IPR050950">
    <property type="entry name" value="HTH-type_LysR_regulators"/>
</dbReference>
<sequence>MVSSRFTQRQLSAFVAVADVRNFGRAGERLNLSPSAVSQLVSELESAVGFRLFDRTTRSVALSPAGREFHASAKDVLKRIELAQIAADDIRNRAAGVVRVAAPMIMASTALPHAISAYKAIHPKVVIRIRDSAVDALIDKVANAEVDLAVGSDRVIGDQVARHPLFRSAWALWCAAGDPLASREQVSWAALRLQPLVLAGYDHERSIALAHAGGGGGENSHVNIVDVVGNISTAFGMAAAGLAVTIAPTYTGSLARTFGLAMCPIAEPPVMQQVCLFHSASRVVSPAAQGFLEHLVAWFGGSDDPNAWGLSRV</sequence>
<dbReference type="SUPFAM" id="SSF46785">
    <property type="entry name" value="Winged helix' DNA-binding domain"/>
    <property type="match status" value="1"/>
</dbReference>
<protein>
    <submittedName>
        <fullName evidence="6">LysR family transcriptional regulator</fullName>
    </submittedName>
</protein>
<gene>
    <name evidence="6" type="ORF">GCM10023165_44770</name>
</gene>
<keyword evidence="2" id="KW-0805">Transcription regulation</keyword>
<feature type="domain" description="HTH lysR-type" evidence="5">
    <location>
        <begin position="6"/>
        <end position="63"/>
    </location>
</feature>
<dbReference type="PANTHER" id="PTHR30419">
    <property type="entry name" value="HTH-TYPE TRANSCRIPTIONAL REGULATOR YBHD"/>
    <property type="match status" value="1"/>
</dbReference>